<feature type="domain" description="Squalene cyclase N-terminal" evidence="1">
    <location>
        <begin position="79"/>
        <end position="189"/>
    </location>
</feature>
<protein>
    <recommendedName>
        <fullName evidence="1">Squalene cyclase N-terminal domain-containing protein</fullName>
    </recommendedName>
</protein>
<name>A0AAV5BUX6_ELECO</name>
<evidence type="ECO:0000259" key="1">
    <source>
        <dbReference type="Pfam" id="PF13249"/>
    </source>
</evidence>
<evidence type="ECO:0000313" key="2">
    <source>
        <dbReference type="EMBL" id="GJM90178.1"/>
    </source>
</evidence>
<dbReference type="EMBL" id="BQKI01000003">
    <property type="protein sequence ID" value="GJM90178.1"/>
    <property type="molecule type" value="Genomic_DNA"/>
</dbReference>
<dbReference type="Pfam" id="PF13249">
    <property type="entry name" value="SQHop_cyclase_N"/>
    <property type="match status" value="1"/>
</dbReference>
<evidence type="ECO:0000313" key="3">
    <source>
        <dbReference type="Proteomes" id="UP001054889"/>
    </source>
</evidence>
<gene>
    <name evidence="2" type="primary">ga06435</name>
    <name evidence="2" type="ORF">PR202_ga06435</name>
</gene>
<dbReference type="InterPro" id="IPR018333">
    <property type="entry name" value="Squalene_cyclase"/>
</dbReference>
<dbReference type="InterPro" id="IPR008930">
    <property type="entry name" value="Terpenoid_cyclase/PrenylTrfase"/>
</dbReference>
<reference evidence="2" key="1">
    <citation type="journal article" date="2018" name="DNA Res.">
        <title>Multiple hybrid de novo genome assembly of finger millet, an orphan allotetraploid crop.</title>
        <authorList>
            <person name="Hatakeyama M."/>
            <person name="Aluri S."/>
            <person name="Balachadran M.T."/>
            <person name="Sivarajan S.R."/>
            <person name="Patrignani A."/>
            <person name="Gruter S."/>
            <person name="Poveda L."/>
            <person name="Shimizu-Inatsugi R."/>
            <person name="Baeten J."/>
            <person name="Francoijs K.J."/>
            <person name="Nataraja K.N."/>
            <person name="Reddy Y.A.N."/>
            <person name="Phadnis S."/>
            <person name="Ravikumar R.L."/>
            <person name="Schlapbach R."/>
            <person name="Sreeman S.M."/>
            <person name="Shimizu K.K."/>
        </authorList>
    </citation>
    <scope>NUCLEOTIDE SEQUENCE</scope>
</reference>
<dbReference type="AlphaFoldDB" id="A0AAV5BUX6"/>
<dbReference type="GO" id="GO:0005811">
    <property type="term" value="C:lipid droplet"/>
    <property type="evidence" value="ECO:0007669"/>
    <property type="project" value="InterPro"/>
</dbReference>
<dbReference type="Proteomes" id="UP001054889">
    <property type="component" value="Unassembled WGS sequence"/>
</dbReference>
<dbReference type="Gene3D" id="1.50.10.20">
    <property type="match status" value="2"/>
</dbReference>
<keyword evidence="3" id="KW-1185">Reference proteome</keyword>
<dbReference type="PANTHER" id="PTHR11764">
    <property type="entry name" value="TERPENE CYCLASE/MUTASE FAMILY MEMBER"/>
    <property type="match status" value="1"/>
</dbReference>
<dbReference type="PANTHER" id="PTHR11764:SF14">
    <property type="entry name" value="OS02G0140200 PROTEIN"/>
    <property type="match status" value="1"/>
</dbReference>
<accession>A0AAV5BUX6</accession>
<sequence>MWRLKVSEGGGPWLRSTNGFLGRAVWEFDPELGTPEERAEVERARREFTQRRFQRPESTDLLMRIQIFALYVTRSLNIVISPEHRHEICRYIYNHQNEDGGWGTLIRGSSSMFGTCSNYITLRLLGEEANHMNSALAKGRTWILSHGGATMVPQWGKIWLSILGVYDWSGNNPIFPELWLAPQFLPFHPVLSSWPVNKLREMSLEKLMEHIHYEDENTQYICICAVNKALNMVCCWVEDPNSDAFKHHLARIPDFLWLSEDGMKAQAVLLLSKISSNLIGDPIERQRLHDAVDCLLSFVNKDGTFSTYECKRTSSWIEVISILPLR</sequence>
<dbReference type="GO" id="GO:0016104">
    <property type="term" value="P:triterpenoid biosynthetic process"/>
    <property type="evidence" value="ECO:0007669"/>
    <property type="project" value="InterPro"/>
</dbReference>
<dbReference type="InterPro" id="IPR032697">
    <property type="entry name" value="SQ_cyclase_N"/>
</dbReference>
<dbReference type="SUPFAM" id="SSF48239">
    <property type="entry name" value="Terpenoid cyclases/Protein prenyltransferases"/>
    <property type="match status" value="2"/>
</dbReference>
<comment type="caution">
    <text evidence="2">The sequence shown here is derived from an EMBL/GenBank/DDBJ whole genome shotgun (WGS) entry which is preliminary data.</text>
</comment>
<reference evidence="2" key="2">
    <citation type="submission" date="2021-12" db="EMBL/GenBank/DDBJ databases">
        <title>Resequencing data analysis of finger millet.</title>
        <authorList>
            <person name="Hatakeyama M."/>
            <person name="Aluri S."/>
            <person name="Balachadran M.T."/>
            <person name="Sivarajan S.R."/>
            <person name="Poveda L."/>
            <person name="Shimizu-Inatsugi R."/>
            <person name="Schlapbach R."/>
            <person name="Sreeman S.M."/>
            <person name="Shimizu K.K."/>
        </authorList>
    </citation>
    <scope>NUCLEOTIDE SEQUENCE</scope>
</reference>
<proteinExistence type="predicted"/>
<dbReference type="GO" id="GO:0031559">
    <property type="term" value="F:oxidosqualene cyclase activity"/>
    <property type="evidence" value="ECO:0007669"/>
    <property type="project" value="UniProtKB-ARBA"/>
</dbReference>
<organism evidence="2 3">
    <name type="scientific">Eleusine coracana subsp. coracana</name>
    <dbReference type="NCBI Taxonomy" id="191504"/>
    <lineage>
        <taxon>Eukaryota</taxon>
        <taxon>Viridiplantae</taxon>
        <taxon>Streptophyta</taxon>
        <taxon>Embryophyta</taxon>
        <taxon>Tracheophyta</taxon>
        <taxon>Spermatophyta</taxon>
        <taxon>Magnoliopsida</taxon>
        <taxon>Liliopsida</taxon>
        <taxon>Poales</taxon>
        <taxon>Poaceae</taxon>
        <taxon>PACMAD clade</taxon>
        <taxon>Chloridoideae</taxon>
        <taxon>Cynodonteae</taxon>
        <taxon>Eleusininae</taxon>
        <taxon>Eleusine</taxon>
    </lineage>
</organism>